<accession>A0ABQ7VAL1</accession>
<organism evidence="2 3">
    <name type="scientific">Solanum tuberosum</name>
    <name type="common">Potato</name>
    <dbReference type="NCBI Taxonomy" id="4113"/>
    <lineage>
        <taxon>Eukaryota</taxon>
        <taxon>Viridiplantae</taxon>
        <taxon>Streptophyta</taxon>
        <taxon>Embryophyta</taxon>
        <taxon>Tracheophyta</taxon>
        <taxon>Spermatophyta</taxon>
        <taxon>Magnoliopsida</taxon>
        <taxon>eudicotyledons</taxon>
        <taxon>Gunneridae</taxon>
        <taxon>Pentapetalae</taxon>
        <taxon>asterids</taxon>
        <taxon>lamiids</taxon>
        <taxon>Solanales</taxon>
        <taxon>Solanaceae</taxon>
        <taxon>Solanoideae</taxon>
        <taxon>Solaneae</taxon>
        <taxon>Solanum</taxon>
    </lineage>
</organism>
<dbReference type="Pfam" id="PF20167">
    <property type="entry name" value="Transposase_32"/>
    <property type="match status" value="1"/>
</dbReference>
<dbReference type="EMBL" id="JAIVGD010000013">
    <property type="protein sequence ID" value="KAH0761115.1"/>
    <property type="molecule type" value="Genomic_DNA"/>
</dbReference>
<name>A0ABQ7VAL1_SOLTU</name>
<dbReference type="InterPro" id="IPR046796">
    <property type="entry name" value="Transposase_32_dom"/>
</dbReference>
<protein>
    <recommendedName>
        <fullName evidence="1">Putative plant transposon protein domain-containing protein</fullName>
    </recommendedName>
</protein>
<dbReference type="Proteomes" id="UP000826656">
    <property type="component" value="Unassembled WGS sequence"/>
</dbReference>
<reference evidence="2 3" key="1">
    <citation type="journal article" date="2021" name="bioRxiv">
        <title>Chromosome-scale and haplotype-resolved genome assembly of a tetraploid potato cultivar.</title>
        <authorList>
            <person name="Sun H."/>
            <person name="Jiao W.-B."/>
            <person name="Krause K."/>
            <person name="Campoy J.A."/>
            <person name="Goel M."/>
            <person name="Folz-Donahue K."/>
            <person name="Kukat C."/>
            <person name="Huettel B."/>
            <person name="Schneeberger K."/>
        </authorList>
    </citation>
    <scope>NUCLEOTIDE SEQUENCE [LARGE SCALE GENOMIC DNA]</scope>
    <source>
        <strain evidence="2">SolTubOtavaFocal</strain>
        <tissue evidence="2">Leaves</tissue>
    </source>
</reference>
<sequence length="213" mass="25062">MAKINEENQPFIWFPDAANQERHHDYSNNKFFCERGLQLLNLEDKASAFYTWLMKFGWAPLKEDPPVMRSTRVRKFYAILPTIRWDNPHPTIHIWGVDIPLNASYINNVLEVPEVSNIEYETKLREMNLGWLKHTLIELAHRDRLYWATTEGITCANRSPDAKRWLHLVSRRIRPTDNRTDVNFPHALVVVCTIQGIGLNVGSKIISKWKMFY</sequence>
<evidence type="ECO:0000259" key="1">
    <source>
        <dbReference type="Pfam" id="PF20167"/>
    </source>
</evidence>
<comment type="caution">
    <text evidence="2">The sequence shown here is derived from an EMBL/GenBank/DDBJ whole genome shotgun (WGS) entry which is preliminary data.</text>
</comment>
<evidence type="ECO:0000313" key="3">
    <source>
        <dbReference type="Proteomes" id="UP000826656"/>
    </source>
</evidence>
<evidence type="ECO:0000313" key="2">
    <source>
        <dbReference type="EMBL" id="KAH0761115.1"/>
    </source>
</evidence>
<keyword evidence="3" id="KW-1185">Reference proteome</keyword>
<feature type="domain" description="Putative plant transposon protein" evidence="1">
    <location>
        <begin position="55"/>
        <end position="212"/>
    </location>
</feature>
<proteinExistence type="predicted"/>
<gene>
    <name evidence="2" type="ORF">KY290_017188</name>
</gene>